<comment type="caution">
    <text evidence="2">The sequence shown here is derived from an EMBL/GenBank/DDBJ whole genome shotgun (WGS) entry which is preliminary data.</text>
</comment>
<feature type="compositionally biased region" description="Low complexity" evidence="1">
    <location>
        <begin position="39"/>
        <end position="68"/>
    </location>
</feature>
<organism evidence="2 3">
    <name type="scientific">Acanthoscelides obtectus</name>
    <name type="common">Bean weevil</name>
    <name type="synonym">Bruchus obtectus</name>
    <dbReference type="NCBI Taxonomy" id="200917"/>
    <lineage>
        <taxon>Eukaryota</taxon>
        <taxon>Metazoa</taxon>
        <taxon>Ecdysozoa</taxon>
        <taxon>Arthropoda</taxon>
        <taxon>Hexapoda</taxon>
        <taxon>Insecta</taxon>
        <taxon>Pterygota</taxon>
        <taxon>Neoptera</taxon>
        <taxon>Endopterygota</taxon>
        <taxon>Coleoptera</taxon>
        <taxon>Polyphaga</taxon>
        <taxon>Cucujiformia</taxon>
        <taxon>Chrysomeloidea</taxon>
        <taxon>Chrysomelidae</taxon>
        <taxon>Bruchinae</taxon>
        <taxon>Bruchini</taxon>
        <taxon>Acanthoscelides</taxon>
    </lineage>
</organism>
<feature type="compositionally biased region" description="Basic residues" evidence="1">
    <location>
        <begin position="1"/>
        <end position="11"/>
    </location>
</feature>
<accession>A0A9P0P2Y5</accession>
<name>A0A9P0P2Y5_ACAOB</name>
<reference evidence="2" key="1">
    <citation type="submission" date="2022-03" db="EMBL/GenBank/DDBJ databases">
        <authorList>
            <person name="Sayadi A."/>
        </authorList>
    </citation>
    <scope>NUCLEOTIDE SEQUENCE</scope>
</reference>
<evidence type="ECO:0000256" key="1">
    <source>
        <dbReference type="SAM" id="MobiDB-lite"/>
    </source>
</evidence>
<evidence type="ECO:0000313" key="3">
    <source>
        <dbReference type="Proteomes" id="UP001152888"/>
    </source>
</evidence>
<dbReference type="AlphaFoldDB" id="A0A9P0P2Y5"/>
<feature type="region of interest" description="Disordered" evidence="1">
    <location>
        <begin position="1"/>
        <end position="22"/>
    </location>
</feature>
<sequence>MLNLVGKRKALPTKTSPVMDQKKAKVLARIGRKTAIPVASTSKASTSMTKAKGAKAAPKPTPSTSKAAIKPEKATDRKVKRSSKK</sequence>
<feature type="region of interest" description="Disordered" evidence="1">
    <location>
        <begin position="35"/>
        <end position="85"/>
    </location>
</feature>
<proteinExistence type="predicted"/>
<dbReference type="EMBL" id="CAKOFQ010006749">
    <property type="protein sequence ID" value="CAH1967872.1"/>
    <property type="molecule type" value="Genomic_DNA"/>
</dbReference>
<evidence type="ECO:0000313" key="2">
    <source>
        <dbReference type="EMBL" id="CAH1967872.1"/>
    </source>
</evidence>
<gene>
    <name evidence="2" type="ORF">ACAOBT_LOCUS7575</name>
</gene>
<dbReference type="Proteomes" id="UP001152888">
    <property type="component" value="Unassembled WGS sequence"/>
</dbReference>
<protein>
    <submittedName>
        <fullName evidence="2">Uncharacterized protein</fullName>
    </submittedName>
</protein>
<keyword evidence="3" id="KW-1185">Reference proteome</keyword>